<dbReference type="RefSeq" id="WP_158361675.1">
    <property type="nucleotide sequence ID" value="NZ_JAOQKC010000002.1"/>
</dbReference>
<proteinExistence type="predicted"/>
<organism evidence="1 2">
    <name type="scientific">Laedolimicola ammoniilytica</name>
    <dbReference type="NCBI Taxonomy" id="2981771"/>
    <lineage>
        <taxon>Bacteria</taxon>
        <taxon>Bacillati</taxon>
        <taxon>Bacillota</taxon>
        <taxon>Clostridia</taxon>
        <taxon>Lachnospirales</taxon>
        <taxon>Lachnospiraceae</taxon>
        <taxon>Laedolimicola</taxon>
    </lineage>
</organism>
<evidence type="ECO:0000313" key="2">
    <source>
        <dbReference type="Proteomes" id="UP001652461"/>
    </source>
</evidence>
<dbReference type="EMBL" id="JAOQKC010000002">
    <property type="protein sequence ID" value="MCU6695599.1"/>
    <property type="molecule type" value="Genomic_DNA"/>
</dbReference>
<name>A0ABT2RTF9_9FIRM</name>
<accession>A0ABT2RTF9</accession>
<keyword evidence="2" id="KW-1185">Reference proteome</keyword>
<reference evidence="1 2" key="1">
    <citation type="journal article" date="2021" name="ISME Commun">
        <title>Automated analysis of genomic sequences facilitates high-throughput and comprehensive description of bacteria.</title>
        <authorList>
            <person name="Hitch T.C.A."/>
        </authorList>
    </citation>
    <scope>NUCLEOTIDE SEQUENCE [LARGE SCALE GENOMIC DNA]</scope>
    <source>
        <strain evidence="1 2">Sanger_04</strain>
    </source>
</reference>
<dbReference type="Proteomes" id="UP001652461">
    <property type="component" value="Unassembled WGS sequence"/>
</dbReference>
<protein>
    <submittedName>
        <fullName evidence="1">Uncharacterized protein</fullName>
    </submittedName>
</protein>
<comment type="caution">
    <text evidence="1">The sequence shown here is derived from an EMBL/GenBank/DDBJ whole genome shotgun (WGS) entry which is preliminary data.</text>
</comment>
<evidence type="ECO:0000313" key="1">
    <source>
        <dbReference type="EMBL" id="MCU6695599.1"/>
    </source>
</evidence>
<gene>
    <name evidence="1" type="ORF">OCV63_01645</name>
</gene>
<sequence length="576" mass="67440">MNIRMAAVISVYGNEKNELLYLLNKKLEVKTFVYEAVSGILQISEMEARNLLNKAISSGNIFMNSSKHRILQLLEKNGAWIEYIDNPDPEEQMAAVRNSRLALAKIKNPNRSAIILHLLNGDYNSSRLGYMQSDEEEFRKLTEEEICQVIKMKPAAMCGVPEELITQNMVYTFLESMLEQREEFLLGGFSNIPEKFRDYMFRLYFASSEAFNLGYFPEGEREQYIPENICEALRLHQYHPGYAYQLYMHLPEAQKTRENSIECIKAHPNCMSNLPKRLRKDDFYLELAEAGEDKQLSWLSHVDIATMSKNTFQFLALHYDIKSLPDKIPTTYFTEEICEKLIGCQNFVLPKMEFSACFWEKIARKGEAAKIPVNKMTAELVATLLRSRRYRVYTMIDEKWMTDEMWEMVIRERLYRKISELPEKYITAGVIEDAITNKIVSEFCEIPRQYRSEKNAELLMQYSPESFQRNAFPKEYQTKKICDNALSVCEYGSNSWYHVLSNCAYREKKDTLYAVENFSQAIELEDLDKEELDISVEKYPMNILRAPKWYVDQKNELVQQTANRMDGFPEISTCNW</sequence>